<comment type="similarity">
    <text evidence="3">Belongs to the PIGU family.</text>
</comment>
<evidence type="ECO:0000256" key="4">
    <source>
        <dbReference type="ARBA" id="ARBA00022502"/>
    </source>
</evidence>
<keyword evidence="6" id="KW-0256">Endoplasmic reticulum</keyword>
<evidence type="ECO:0000256" key="7">
    <source>
        <dbReference type="ARBA" id="ARBA00022989"/>
    </source>
</evidence>
<feature type="transmembrane region" description="Helical" evidence="9">
    <location>
        <begin position="7"/>
        <end position="28"/>
    </location>
</feature>
<dbReference type="InterPro" id="IPR009600">
    <property type="entry name" value="PIG-U"/>
</dbReference>
<feature type="transmembrane region" description="Helical" evidence="9">
    <location>
        <begin position="80"/>
        <end position="107"/>
    </location>
</feature>
<keyword evidence="4" id="KW-0337">GPI-anchor biosynthesis</keyword>
<evidence type="ECO:0000256" key="6">
    <source>
        <dbReference type="ARBA" id="ARBA00022824"/>
    </source>
</evidence>
<keyword evidence="8 9" id="KW-0472">Membrane</keyword>
<sequence length="431" mass="48917">MSRRIAVSFLIAGSIRHLLMCSAFAPYIRDRVEVSTPLNSWKRVLEGAHLYDNGVDPYSGDMYHENPLILVITNALIKHLAVFIPSLFIAIDLLAATFIYGTAKIVAQELLGRQKREMSSYAKGTEELQLKPEDQVQIPLYCTIAYLFNPYTILNCVGQTTTVWSNFLLAAFFFFTARRQIVPAVVALVLETQRNFYPVVLIVPLAINVYRTEGGGCGRCRAIRAVGLFVVTLGLATYSGYLITDKWTFLDATYGFILNHRDLQPNIGLFWYFFTEMFDHFRDLFLCTFQINATVLYLVPLALKLRHEPIMLATVLTGLAAIFRSYPCIGDVAFYMSLLPMWKFGQKFMSHNFVVGCFFLITSVLGPVVWHLWIYSASANANFYFGVTLAFATAQIFLVTDLLFAFIKREFCLKHGITLRKDGKEARMTLE</sequence>
<dbReference type="UniPathway" id="UPA00196"/>
<protein>
    <submittedName>
        <fullName evidence="10">Putative major facilitator superfamily permease</fullName>
    </submittedName>
</protein>
<feature type="transmembrane region" description="Helical" evidence="9">
    <location>
        <begin position="281"/>
        <end position="303"/>
    </location>
</feature>
<organism evidence="10">
    <name type="scientific">Phlebotomus kandelakii</name>
    <dbReference type="NCBI Taxonomy" id="1109342"/>
    <lineage>
        <taxon>Eukaryota</taxon>
        <taxon>Metazoa</taxon>
        <taxon>Ecdysozoa</taxon>
        <taxon>Arthropoda</taxon>
        <taxon>Hexapoda</taxon>
        <taxon>Insecta</taxon>
        <taxon>Pterygota</taxon>
        <taxon>Neoptera</taxon>
        <taxon>Endopterygota</taxon>
        <taxon>Diptera</taxon>
        <taxon>Nematocera</taxon>
        <taxon>Psychodoidea</taxon>
        <taxon>Psychodidae</taxon>
        <taxon>Phlebotomus</taxon>
        <taxon>Larroussius</taxon>
    </lineage>
</organism>
<evidence type="ECO:0000256" key="3">
    <source>
        <dbReference type="ARBA" id="ARBA00010026"/>
    </source>
</evidence>
<comment type="pathway">
    <text evidence="2">Glycolipid biosynthesis; glycosylphosphatidylinositol-anchor biosynthesis.</text>
</comment>
<feature type="transmembrane region" description="Helical" evidence="9">
    <location>
        <begin position="353"/>
        <end position="375"/>
    </location>
</feature>
<name>A0A6B2EB08_9DIPT</name>
<keyword evidence="5 9" id="KW-0812">Transmembrane</keyword>
<feature type="transmembrane region" description="Helical" evidence="9">
    <location>
        <begin position="222"/>
        <end position="243"/>
    </location>
</feature>
<evidence type="ECO:0000256" key="8">
    <source>
        <dbReference type="ARBA" id="ARBA00023136"/>
    </source>
</evidence>
<evidence type="ECO:0000256" key="5">
    <source>
        <dbReference type="ARBA" id="ARBA00022692"/>
    </source>
</evidence>
<feature type="transmembrane region" description="Helical" evidence="9">
    <location>
        <begin position="381"/>
        <end position="407"/>
    </location>
</feature>
<dbReference type="AlphaFoldDB" id="A0A6B2EB08"/>
<dbReference type="EMBL" id="GIFK01002702">
    <property type="protein sequence ID" value="NBJ60405.1"/>
    <property type="molecule type" value="Transcribed_RNA"/>
</dbReference>
<dbReference type="GO" id="GO:0042765">
    <property type="term" value="C:GPI-anchor transamidase complex"/>
    <property type="evidence" value="ECO:0007669"/>
    <property type="project" value="InterPro"/>
</dbReference>
<dbReference type="Pfam" id="PF06728">
    <property type="entry name" value="PIG-U"/>
    <property type="match status" value="1"/>
</dbReference>
<dbReference type="GO" id="GO:0016255">
    <property type="term" value="P:attachment of GPI anchor to protein"/>
    <property type="evidence" value="ECO:0007669"/>
    <property type="project" value="InterPro"/>
</dbReference>
<comment type="subcellular location">
    <subcellularLocation>
        <location evidence="1">Endoplasmic reticulum membrane</location>
        <topology evidence="1">Multi-pass membrane protein</topology>
    </subcellularLocation>
</comment>
<dbReference type="PANTHER" id="PTHR13121">
    <property type="entry name" value="GPI TRANSAMIDASE COMPONENT PIG-U"/>
    <property type="match status" value="1"/>
</dbReference>
<evidence type="ECO:0000256" key="1">
    <source>
        <dbReference type="ARBA" id="ARBA00004477"/>
    </source>
</evidence>
<keyword evidence="7 9" id="KW-1133">Transmembrane helix</keyword>
<evidence type="ECO:0000256" key="2">
    <source>
        <dbReference type="ARBA" id="ARBA00004687"/>
    </source>
</evidence>
<dbReference type="GO" id="GO:0006506">
    <property type="term" value="P:GPI anchor biosynthetic process"/>
    <property type="evidence" value="ECO:0007669"/>
    <property type="project" value="UniProtKB-UniPathway"/>
</dbReference>
<feature type="transmembrane region" description="Helical" evidence="9">
    <location>
        <begin position="195"/>
        <end position="210"/>
    </location>
</feature>
<proteinExistence type="inferred from homology"/>
<evidence type="ECO:0000313" key="10">
    <source>
        <dbReference type="EMBL" id="NBJ60405.1"/>
    </source>
</evidence>
<dbReference type="PANTHER" id="PTHR13121:SF0">
    <property type="entry name" value="PHOSPHATIDYLINOSITOL GLYCAN ANCHOR BIOSYNTHESIS CLASS U PROTEIN"/>
    <property type="match status" value="1"/>
</dbReference>
<accession>A0A6B2EB08</accession>
<evidence type="ECO:0000256" key="9">
    <source>
        <dbReference type="SAM" id="Phobius"/>
    </source>
</evidence>
<reference evidence="10" key="1">
    <citation type="submission" date="2019-10" db="EMBL/GenBank/DDBJ databases">
        <title>Short sand fly seasons in Tbilisi, Georgia, hinder development of host immunity to saliva of the visceral leishmaniasis vector Phlebotomus kandelakii.</title>
        <authorList>
            <person name="Oliveira F."/>
            <person name="Giorgobiani E."/>
            <person name="Guimaraes-Costa A.B."/>
            <person name="Abdeladhim M."/>
            <person name="Oristian J."/>
            <person name="Tskhvaradze L."/>
            <person name="Tsertsvadze N."/>
            <person name="Zakalashvili M."/>
            <person name="Valenzuela J.G."/>
            <person name="Kamhawi S."/>
        </authorList>
    </citation>
    <scope>NUCLEOTIDE SEQUENCE</scope>
    <source>
        <strain evidence="10">Wild-capture in Tbilisi</strain>
        <tissue evidence="10">Salivary glands</tissue>
    </source>
</reference>